<dbReference type="NCBIfam" id="TIGR00912">
    <property type="entry name" value="2A0309"/>
    <property type="match status" value="1"/>
</dbReference>
<keyword evidence="5 8" id="KW-0812">Transmembrane</keyword>
<comment type="subcellular location">
    <subcellularLocation>
        <location evidence="1">Membrane</location>
        <topology evidence="1">Multi-pass membrane protein</topology>
    </subcellularLocation>
</comment>
<feature type="transmembrane region" description="Helical" evidence="8">
    <location>
        <begin position="224"/>
        <end position="245"/>
    </location>
</feature>
<proteinExistence type="inferred from homology"/>
<protein>
    <recommendedName>
        <fullName evidence="11">Spore germination protein KB</fullName>
    </recommendedName>
</protein>
<keyword evidence="3" id="KW-0813">Transport</keyword>
<dbReference type="RefSeq" id="WP_128215662.1">
    <property type="nucleotide sequence ID" value="NZ_CP025746.1"/>
</dbReference>
<evidence type="ECO:0000256" key="4">
    <source>
        <dbReference type="ARBA" id="ARBA00022544"/>
    </source>
</evidence>
<name>A0A3R5U8Q4_9CLOT</name>
<evidence type="ECO:0000256" key="7">
    <source>
        <dbReference type="ARBA" id="ARBA00023136"/>
    </source>
</evidence>
<evidence type="ECO:0000256" key="3">
    <source>
        <dbReference type="ARBA" id="ARBA00022448"/>
    </source>
</evidence>
<evidence type="ECO:0000256" key="8">
    <source>
        <dbReference type="SAM" id="Phobius"/>
    </source>
</evidence>
<dbReference type="GO" id="GO:0016020">
    <property type="term" value="C:membrane"/>
    <property type="evidence" value="ECO:0007669"/>
    <property type="project" value="UniProtKB-SubCell"/>
</dbReference>
<feature type="transmembrane region" description="Helical" evidence="8">
    <location>
        <begin position="339"/>
        <end position="360"/>
    </location>
</feature>
<dbReference type="InterPro" id="IPR004761">
    <property type="entry name" value="Spore_GerAB"/>
</dbReference>
<dbReference type="Pfam" id="PF03845">
    <property type="entry name" value="Spore_permease"/>
    <property type="match status" value="1"/>
</dbReference>
<keyword evidence="4" id="KW-0309">Germination</keyword>
<dbReference type="Proteomes" id="UP000286268">
    <property type="component" value="Chromosome"/>
</dbReference>
<keyword evidence="10" id="KW-1185">Reference proteome</keyword>
<sequence>MNNKISGRQLVRMMILFQIGSAVAIPLATSAKQDSWIVIFLGMVIGTGATFAYSTLFNKTSGANFTEILREIFGGKVGFFLSLVYIVYYIYIANRIINDFRIIIKSTALQRTPDIMVILIMTIPAIYCAYLGIEAMGRGAVILNAITFTTITIITVFAFVNKLPRIERLLPVLEYGWGPIIKLLFPLAITVPYGETITFLNIYPNVRDNEMNKVRKLSFISNIIAGNALAFASIMSIATISANIVEVSVFPILKSIGIIQIGSFIQRLDVFAIILLMLGGFYKILIFFYCSVEMAMATFKVEIKYRNFIVIILGVIVVLLSYILKSNPVQHFHIGLDIVPIYIHVPLQFVIPIFLLIIALRRNKNRNKIQ</sequence>
<dbReference type="PANTHER" id="PTHR34975:SF2">
    <property type="entry name" value="SPORE GERMINATION PROTEIN A2"/>
    <property type="match status" value="1"/>
</dbReference>
<dbReference type="KEGG" id="cmah:C1I91_26820"/>
<evidence type="ECO:0000256" key="2">
    <source>
        <dbReference type="ARBA" id="ARBA00007998"/>
    </source>
</evidence>
<dbReference type="OrthoDB" id="1891864at2"/>
<dbReference type="AlphaFoldDB" id="A0A3R5U8Q4"/>
<evidence type="ECO:0000313" key="10">
    <source>
        <dbReference type="Proteomes" id="UP000286268"/>
    </source>
</evidence>
<dbReference type="EMBL" id="CP025746">
    <property type="protein sequence ID" value="QAA34965.1"/>
    <property type="molecule type" value="Genomic_DNA"/>
</dbReference>
<evidence type="ECO:0000256" key="5">
    <source>
        <dbReference type="ARBA" id="ARBA00022692"/>
    </source>
</evidence>
<accession>A0A3R5U8Q4</accession>
<feature type="transmembrane region" description="Helical" evidence="8">
    <location>
        <begin position="12"/>
        <end position="29"/>
    </location>
</feature>
<evidence type="ECO:0000256" key="1">
    <source>
        <dbReference type="ARBA" id="ARBA00004141"/>
    </source>
</evidence>
<feature type="transmembrane region" description="Helical" evidence="8">
    <location>
        <begin position="68"/>
        <end position="91"/>
    </location>
</feature>
<comment type="similarity">
    <text evidence="2">Belongs to the amino acid-polyamine-organocation (APC) superfamily. Spore germination protein (SGP) (TC 2.A.3.9) family.</text>
</comment>
<feature type="transmembrane region" description="Helical" evidence="8">
    <location>
        <begin position="304"/>
        <end position="324"/>
    </location>
</feature>
<keyword evidence="7 8" id="KW-0472">Membrane</keyword>
<evidence type="ECO:0008006" key="11">
    <source>
        <dbReference type="Google" id="ProtNLM"/>
    </source>
</evidence>
<gene>
    <name evidence="9" type="ORF">C1I91_26820</name>
</gene>
<feature type="transmembrane region" description="Helical" evidence="8">
    <location>
        <begin position="140"/>
        <end position="160"/>
    </location>
</feature>
<feature type="transmembrane region" description="Helical" evidence="8">
    <location>
        <begin position="35"/>
        <end position="56"/>
    </location>
</feature>
<feature type="transmembrane region" description="Helical" evidence="8">
    <location>
        <begin position="270"/>
        <end position="292"/>
    </location>
</feature>
<reference evidence="9 10" key="1">
    <citation type="submission" date="2018-01" db="EMBL/GenBank/DDBJ databases">
        <title>Genome Sequencing and Assembly of Anaerobacter polyendosporus strain CT4.</title>
        <authorList>
            <person name="Tachaapaikoon C."/>
            <person name="Sutheeworapong S."/>
            <person name="Jenjaroenpun P."/>
            <person name="Wongsurawat T."/>
            <person name="Nookeaw I."/>
            <person name="Cheawchanlertfa P."/>
            <person name="Kosugi A."/>
            <person name="Cheevadhanarak S."/>
            <person name="Ratanakhanokchai K."/>
        </authorList>
    </citation>
    <scope>NUCLEOTIDE SEQUENCE [LARGE SCALE GENOMIC DNA]</scope>
    <source>
        <strain evidence="9 10">CT4</strain>
    </source>
</reference>
<keyword evidence="6 8" id="KW-1133">Transmembrane helix</keyword>
<evidence type="ECO:0000256" key="6">
    <source>
        <dbReference type="ARBA" id="ARBA00022989"/>
    </source>
</evidence>
<feature type="transmembrane region" description="Helical" evidence="8">
    <location>
        <begin position="115"/>
        <end position="133"/>
    </location>
</feature>
<evidence type="ECO:0000313" key="9">
    <source>
        <dbReference type="EMBL" id="QAA34965.1"/>
    </source>
</evidence>
<dbReference type="PANTHER" id="PTHR34975">
    <property type="entry name" value="SPORE GERMINATION PROTEIN A2"/>
    <property type="match status" value="1"/>
</dbReference>
<dbReference type="GO" id="GO:0009847">
    <property type="term" value="P:spore germination"/>
    <property type="evidence" value="ECO:0007669"/>
    <property type="project" value="InterPro"/>
</dbReference>
<organism evidence="9 10">
    <name type="scientific">Clostridium manihotivorum</name>
    <dbReference type="NCBI Taxonomy" id="2320868"/>
    <lineage>
        <taxon>Bacteria</taxon>
        <taxon>Bacillati</taxon>
        <taxon>Bacillota</taxon>
        <taxon>Clostridia</taxon>
        <taxon>Eubacteriales</taxon>
        <taxon>Clostridiaceae</taxon>
        <taxon>Clostridium</taxon>
    </lineage>
</organism>